<name>A0ABR3YG90_9EURO</name>
<dbReference type="EMBL" id="JAVDPF010000001">
    <property type="protein sequence ID" value="KAL1886872.1"/>
    <property type="molecule type" value="Genomic_DNA"/>
</dbReference>
<evidence type="ECO:0000256" key="3">
    <source>
        <dbReference type="ARBA" id="ARBA00023163"/>
    </source>
</evidence>
<dbReference type="InterPro" id="IPR050613">
    <property type="entry name" value="Sec_Metabolite_Reg"/>
</dbReference>
<organism evidence="6 7">
    <name type="scientific">Paecilomyces lecythidis</name>
    <dbReference type="NCBI Taxonomy" id="3004212"/>
    <lineage>
        <taxon>Eukaryota</taxon>
        <taxon>Fungi</taxon>
        <taxon>Dikarya</taxon>
        <taxon>Ascomycota</taxon>
        <taxon>Pezizomycotina</taxon>
        <taxon>Eurotiomycetes</taxon>
        <taxon>Eurotiomycetidae</taxon>
        <taxon>Eurotiales</taxon>
        <taxon>Thermoascaceae</taxon>
        <taxon>Paecilomyces</taxon>
    </lineage>
</organism>
<dbReference type="Pfam" id="PF04082">
    <property type="entry name" value="Fungal_trans"/>
    <property type="match status" value="1"/>
</dbReference>
<evidence type="ECO:0000313" key="6">
    <source>
        <dbReference type="EMBL" id="KAL1886872.1"/>
    </source>
</evidence>
<evidence type="ECO:0000256" key="1">
    <source>
        <dbReference type="ARBA" id="ARBA00004123"/>
    </source>
</evidence>
<dbReference type="PANTHER" id="PTHR31001">
    <property type="entry name" value="UNCHARACTERIZED TRANSCRIPTIONAL REGULATORY PROTEIN"/>
    <property type="match status" value="1"/>
</dbReference>
<reference evidence="6 7" key="1">
    <citation type="journal article" date="2024" name="IMA Fungus">
        <title>IMA Genome - F19 : A genome assembly and annotation guide to empower mycologists, including annotated draft genome sequences of Ceratocystis pirilliformis, Diaporthe australafricana, Fusarium ophioides, Paecilomyces lecythidis, and Sporothrix stenoceras.</title>
        <authorList>
            <person name="Aylward J."/>
            <person name="Wilson A.M."/>
            <person name="Visagie C.M."/>
            <person name="Spraker J."/>
            <person name="Barnes I."/>
            <person name="Buitendag C."/>
            <person name="Ceriani C."/>
            <person name="Del Mar Angel L."/>
            <person name="du Plessis D."/>
            <person name="Fuchs T."/>
            <person name="Gasser K."/>
            <person name="Kramer D."/>
            <person name="Li W."/>
            <person name="Munsamy K."/>
            <person name="Piso A."/>
            <person name="Price J.L."/>
            <person name="Sonnekus B."/>
            <person name="Thomas C."/>
            <person name="van der Nest A."/>
            <person name="van Dijk A."/>
            <person name="van Heerden A."/>
            <person name="van Vuuren N."/>
            <person name="Yilmaz N."/>
            <person name="Duong T.A."/>
            <person name="van der Merwe N.A."/>
            <person name="Wingfield M.J."/>
            <person name="Wingfield B.D."/>
        </authorList>
    </citation>
    <scope>NUCLEOTIDE SEQUENCE [LARGE SCALE GENOMIC DNA]</scope>
    <source>
        <strain evidence="6 7">CMW 18167</strain>
    </source>
</reference>
<dbReference type="CDD" id="cd12148">
    <property type="entry name" value="fungal_TF_MHR"/>
    <property type="match status" value="1"/>
</dbReference>
<keyword evidence="4" id="KW-0539">Nucleus</keyword>
<dbReference type="PANTHER" id="PTHR31001:SF45">
    <property type="entry name" value="ZN(II)2CYS6 TRANSCRIPTION FACTOR (EUROFUNG)"/>
    <property type="match status" value="1"/>
</dbReference>
<evidence type="ECO:0000256" key="2">
    <source>
        <dbReference type="ARBA" id="ARBA00023015"/>
    </source>
</evidence>
<proteinExistence type="predicted"/>
<gene>
    <name evidence="6" type="ORF">Plec18167_000807</name>
</gene>
<comment type="caution">
    <text evidence="6">The sequence shown here is derived from an EMBL/GenBank/DDBJ whole genome shotgun (WGS) entry which is preliminary data.</text>
</comment>
<evidence type="ECO:0000256" key="4">
    <source>
        <dbReference type="ARBA" id="ARBA00023242"/>
    </source>
</evidence>
<protein>
    <recommendedName>
        <fullName evidence="5">Xylanolytic transcriptional activator regulatory domain-containing protein</fullName>
    </recommendedName>
</protein>
<keyword evidence="7" id="KW-1185">Reference proteome</keyword>
<dbReference type="SMART" id="SM00906">
    <property type="entry name" value="Fungal_trans"/>
    <property type="match status" value="1"/>
</dbReference>
<evidence type="ECO:0000313" key="7">
    <source>
        <dbReference type="Proteomes" id="UP001583193"/>
    </source>
</evidence>
<dbReference type="InterPro" id="IPR007219">
    <property type="entry name" value="XnlR_reg_dom"/>
</dbReference>
<sequence length="408" mass="46492">MINLSIRSQTDPWSLSSMLAFTIRVAKRMGMHDESSYARYTFLEAESRRRLWWSLIILDHRICEISDYKITTLTPTWDCRTPSNVNDFEIRSETKNSPVSYGKPTEAIFIAVRSELADFIRHSAFHLNFINPSLNAIVQSKDSGNPSAITGRNLAALEKSIHDRYLAFCDPAYPLHFLTIWMTRGYFARYRLLEYYAKHSKSPSPQTEQERNAALSNALTMLESDTKLRTSPLIKGYLWLVDHYIPALACIHILNDLRKRPAAEYAQTSWDALSTNYEIRISQMTPQGAPAFFARAVLQAWGAREVLLKQENKTPQPPLIVSAIRNKMMQKNPHNSNADKTGDSVDPNATSYSMPIAAGLGGQGTRERLFTDADHGSYLDLSENTIMDLDEDQFWATIDWNLMHTQGW</sequence>
<keyword evidence="2" id="KW-0805">Transcription regulation</keyword>
<comment type="subcellular location">
    <subcellularLocation>
        <location evidence="1">Nucleus</location>
    </subcellularLocation>
</comment>
<feature type="domain" description="Xylanolytic transcriptional activator regulatory" evidence="5">
    <location>
        <begin position="15"/>
        <end position="88"/>
    </location>
</feature>
<dbReference type="Proteomes" id="UP001583193">
    <property type="component" value="Unassembled WGS sequence"/>
</dbReference>
<accession>A0ABR3YG90</accession>
<evidence type="ECO:0000259" key="5">
    <source>
        <dbReference type="SMART" id="SM00906"/>
    </source>
</evidence>
<keyword evidence="3" id="KW-0804">Transcription</keyword>